<organism evidence="1 2">
    <name type="scientific">Metarhizium robertsii</name>
    <dbReference type="NCBI Taxonomy" id="568076"/>
    <lineage>
        <taxon>Eukaryota</taxon>
        <taxon>Fungi</taxon>
        <taxon>Dikarya</taxon>
        <taxon>Ascomycota</taxon>
        <taxon>Pezizomycotina</taxon>
        <taxon>Sordariomycetes</taxon>
        <taxon>Hypocreomycetidae</taxon>
        <taxon>Hypocreales</taxon>
        <taxon>Clavicipitaceae</taxon>
        <taxon>Metarhizium</taxon>
    </lineage>
</organism>
<gene>
    <name evidence="1" type="ORF">X797_011081</name>
</gene>
<comment type="caution">
    <text evidence="1">The sequence shown here is derived from an EMBL/GenBank/DDBJ whole genome shotgun (WGS) entry which is preliminary data.</text>
</comment>
<evidence type="ECO:0000313" key="2">
    <source>
        <dbReference type="Proteomes" id="UP000030151"/>
    </source>
</evidence>
<sequence length="289" mass="31743">MSGQFPTYHLAPNFSIGPPPRGLLDLGSIIDDLKNPDVINRTCQVNVDENDKYRDEKRGFVSSRSRMRQGDYGVWAKAVGIQGLGGEVSRTTGDSREETYRFKSIETIYFVADRAYITKAMNMEEVEEFVKGSGYSPVYIVTGLKIARGPAVSVSKNRKRGFKAEAVVNQPAGVPGDIGAKSNSLAEDVAVMEFEESDDFVIGIRVKKVRYRMKGTVHKQPGDIVIEKYDKGAQLLGAGDKDEEVPVEEVPLDSEMVGMIELLDGVLTETDVDGREMATGWIVPAAGPW</sequence>
<dbReference type="Proteomes" id="UP000030151">
    <property type="component" value="Unassembled WGS sequence"/>
</dbReference>
<reference evidence="1 2" key="1">
    <citation type="submission" date="2014-02" db="EMBL/GenBank/DDBJ databases">
        <title>The genome sequence of the entomopathogenic fungus Metarhizium robertsii ARSEF 2575.</title>
        <authorList>
            <person name="Giuliano Garisto Donzelli B."/>
            <person name="Roe B.A."/>
            <person name="Macmil S.L."/>
            <person name="Krasnoff S.B."/>
            <person name="Gibson D.M."/>
        </authorList>
    </citation>
    <scope>NUCLEOTIDE SEQUENCE [LARGE SCALE GENOMIC DNA]</scope>
    <source>
        <strain evidence="1 2">ARSEF 2575</strain>
    </source>
</reference>
<dbReference type="EMBL" id="JELW01000063">
    <property type="protein sequence ID" value="EXU95837.1"/>
    <property type="molecule type" value="Genomic_DNA"/>
</dbReference>
<protein>
    <submittedName>
        <fullName evidence="1">Uncharacterized protein</fullName>
    </submittedName>
</protein>
<name>A0A0A1UNA8_9HYPO</name>
<proteinExistence type="predicted"/>
<dbReference type="AlphaFoldDB" id="A0A0A1UNA8"/>
<dbReference type="eggNOG" id="ENOG502RMUG">
    <property type="taxonomic scope" value="Eukaryota"/>
</dbReference>
<accession>A0A0A1UNA8</accession>
<evidence type="ECO:0000313" key="1">
    <source>
        <dbReference type="EMBL" id="EXU95837.1"/>
    </source>
</evidence>
<dbReference type="HOGENOM" id="CLU_057547_1_0_1"/>